<reference evidence="3" key="1">
    <citation type="journal article" date="2020" name="bioRxiv">
        <title>Genomic and phenotypic heterogeneity of clinical isolates of the human pathogens Aspergillus fumigatus, Aspergillus lentulus and Aspergillus fumigatiaffinis.</title>
        <authorList>
            <person name="dos Santos R.A.C."/>
            <person name="Steenwyk J.L."/>
            <person name="Rivero-Menendez O."/>
            <person name="Mead M.E."/>
            <person name="Silva L.P."/>
            <person name="Bastos R.W."/>
            <person name="Alastruey-Izquierdo A."/>
            <person name="Goldman G.H."/>
            <person name="Rokas A."/>
        </authorList>
    </citation>
    <scope>NUCLEOTIDE SEQUENCE</scope>
    <source>
        <strain evidence="3">CNM-CM6805</strain>
    </source>
</reference>
<gene>
    <name evidence="3" type="ORF">CNMCM6805_005177</name>
</gene>
<proteinExistence type="predicted"/>
<evidence type="ECO:0000313" key="4">
    <source>
        <dbReference type="Proteomes" id="UP000653565"/>
    </source>
</evidence>
<name>A0A8H4M2P0_9EURO</name>
<evidence type="ECO:0000256" key="1">
    <source>
        <dbReference type="SAM" id="MobiDB-lite"/>
    </source>
</evidence>
<dbReference type="InterPro" id="IPR018306">
    <property type="entry name" value="Phage_T5_Orf172_DNA-bd"/>
</dbReference>
<dbReference type="EMBL" id="JAAAPX010000284">
    <property type="protein sequence ID" value="KAF4226035.1"/>
    <property type="molecule type" value="Genomic_DNA"/>
</dbReference>
<feature type="domain" description="Bacteriophage T5 Orf172 DNA-binding" evidence="2">
    <location>
        <begin position="218"/>
        <end position="306"/>
    </location>
</feature>
<dbReference type="AlphaFoldDB" id="A0A8H4M2P0"/>
<accession>A0A8H4M2P0</accession>
<evidence type="ECO:0000259" key="2">
    <source>
        <dbReference type="SMART" id="SM00974"/>
    </source>
</evidence>
<sequence length="415" mass="47251">MESPMTTFFPLAELVDWDHGAPASIQCAYMKNDQSRCRRRIADDNLILAKTHFASHLEILTGASDGCTRASPQFKILQNLAEIYICGLHKKHEPQAIAQWLKELNIRGNFESLRLEEDDTFESSDTHTEESEEHTDEIEELMCECYRAGRRPDQEGNPFEEEEGISVLSNQSMLPIRTVRRAMTMEEDAVAKNVTWLLKQPLDGKSQKPGYIYVICPPDLPGIFKIGYTSQHPKLCRLVKHNDCYGEVKLIATEYTQYAYRVEQLLLAEFSNNHHQLEVGCQNCYHSHRELLDVDKKTLLGSLKKWVAFIASPAYDKSGLLLTEAQSRLPRPASKEFLRSKRPKRSSPGGPNSTKKGESQEFQTTPPRPLDFEAPTSTKKYPEIAEVEINPDEICSDIENLHLTPSKSANRRKSR</sequence>
<keyword evidence="4" id="KW-1185">Reference proteome</keyword>
<reference evidence="3" key="2">
    <citation type="submission" date="2020-04" db="EMBL/GenBank/DDBJ databases">
        <authorList>
            <person name="Santos R.A.C."/>
            <person name="Steenwyk J.L."/>
            <person name="Rivero-Menendez O."/>
            <person name="Mead M.E."/>
            <person name="Silva L.P."/>
            <person name="Bastos R.W."/>
            <person name="Alastruey-Izquierdo A."/>
            <person name="Goldman G.H."/>
            <person name="Rokas A."/>
        </authorList>
    </citation>
    <scope>NUCLEOTIDE SEQUENCE</scope>
    <source>
        <strain evidence="3">CNM-CM6805</strain>
    </source>
</reference>
<dbReference type="SMART" id="SM00974">
    <property type="entry name" value="T5orf172"/>
    <property type="match status" value="1"/>
</dbReference>
<comment type="caution">
    <text evidence="3">The sequence shown here is derived from an EMBL/GenBank/DDBJ whole genome shotgun (WGS) entry which is preliminary data.</text>
</comment>
<feature type="region of interest" description="Disordered" evidence="1">
    <location>
        <begin position="332"/>
        <end position="384"/>
    </location>
</feature>
<feature type="compositionally biased region" description="Polar residues" evidence="1">
    <location>
        <begin position="349"/>
        <end position="365"/>
    </location>
</feature>
<dbReference type="Pfam" id="PF10544">
    <property type="entry name" value="T5orf172"/>
    <property type="match status" value="1"/>
</dbReference>
<dbReference type="Proteomes" id="UP000653565">
    <property type="component" value="Unassembled WGS sequence"/>
</dbReference>
<protein>
    <recommendedName>
        <fullName evidence="2">Bacteriophage T5 Orf172 DNA-binding domain-containing protein</fullName>
    </recommendedName>
</protein>
<organism evidence="3 4">
    <name type="scientific">Aspergillus fumigatiaffinis</name>
    <dbReference type="NCBI Taxonomy" id="340414"/>
    <lineage>
        <taxon>Eukaryota</taxon>
        <taxon>Fungi</taxon>
        <taxon>Dikarya</taxon>
        <taxon>Ascomycota</taxon>
        <taxon>Pezizomycotina</taxon>
        <taxon>Eurotiomycetes</taxon>
        <taxon>Eurotiomycetidae</taxon>
        <taxon>Eurotiales</taxon>
        <taxon>Aspergillaceae</taxon>
        <taxon>Aspergillus</taxon>
        <taxon>Aspergillus subgen. Fumigati</taxon>
    </lineage>
</organism>
<evidence type="ECO:0000313" key="3">
    <source>
        <dbReference type="EMBL" id="KAF4226035.1"/>
    </source>
</evidence>